<keyword evidence="1" id="KW-1133">Transmembrane helix</keyword>
<evidence type="ECO:0000259" key="2">
    <source>
        <dbReference type="PROSITE" id="PS50883"/>
    </source>
</evidence>
<dbReference type="STRING" id="1423746.FD27_GL000552"/>
<proteinExistence type="predicted"/>
<dbReference type="AlphaFoldDB" id="A0A0R1PFK9"/>
<evidence type="ECO:0000313" key="3">
    <source>
        <dbReference type="EMBL" id="KRL27811.1"/>
    </source>
</evidence>
<dbReference type="InterPro" id="IPR035919">
    <property type="entry name" value="EAL_sf"/>
</dbReference>
<gene>
    <name evidence="3" type="ORF">FD27_GL000552</name>
</gene>
<reference evidence="3 4" key="1">
    <citation type="journal article" date="2015" name="Genome Announc.">
        <title>Expanding the biotechnology potential of lactobacilli through comparative genomics of 213 strains and associated genera.</title>
        <authorList>
            <person name="Sun Z."/>
            <person name="Harris H.M."/>
            <person name="McCann A."/>
            <person name="Guo C."/>
            <person name="Argimon S."/>
            <person name="Zhang W."/>
            <person name="Yang X."/>
            <person name="Jeffery I.B."/>
            <person name="Cooney J.C."/>
            <person name="Kagawa T.F."/>
            <person name="Liu W."/>
            <person name="Song Y."/>
            <person name="Salvetti E."/>
            <person name="Wrobel A."/>
            <person name="Rasinkangas P."/>
            <person name="Parkhill J."/>
            <person name="Rea M.C."/>
            <person name="O'Sullivan O."/>
            <person name="Ritari J."/>
            <person name="Douillard F.P."/>
            <person name="Paul Ross R."/>
            <person name="Yang R."/>
            <person name="Briner A.E."/>
            <person name="Felis G.E."/>
            <person name="de Vos W.M."/>
            <person name="Barrangou R."/>
            <person name="Klaenhammer T.R."/>
            <person name="Caufield P.W."/>
            <person name="Cui Y."/>
            <person name="Zhang H."/>
            <person name="O'Toole P.W."/>
        </authorList>
    </citation>
    <scope>NUCLEOTIDE SEQUENCE [LARGE SCALE GENOMIC DNA]</scope>
    <source>
        <strain evidence="3 4">DSM 13145</strain>
    </source>
</reference>
<comment type="caution">
    <text evidence="3">The sequence shown here is derived from an EMBL/GenBank/DDBJ whole genome shotgun (WGS) entry which is preliminary data.</text>
</comment>
<protein>
    <submittedName>
        <fullName evidence="3">C-di-GMP-specific phosphodiesterase</fullName>
    </submittedName>
</protein>
<dbReference type="Proteomes" id="UP000051445">
    <property type="component" value="Unassembled WGS sequence"/>
</dbReference>
<name>A0A0R1PFK9_9LACO</name>
<feature type="domain" description="EAL" evidence="2">
    <location>
        <begin position="29"/>
        <end position="264"/>
    </location>
</feature>
<keyword evidence="1" id="KW-0472">Membrane</keyword>
<dbReference type="EMBL" id="AZER01000014">
    <property type="protein sequence ID" value="KRL27811.1"/>
    <property type="molecule type" value="Genomic_DNA"/>
</dbReference>
<dbReference type="OrthoDB" id="8731447at2"/>
<organism evidence="3 4">
    <name type="scientific">Limosilactobacillus frumenti DSM 13145</name>
    <dbReference type="NCBI Taxonomy" id="1423746"/>
    <lineage>
        <taxon>Bacteria</taxon>
        <taxon>Bacillati</taxon>
        <taxon>Bacillota</taxon>
        <taxon>Bacilli</taxon>
        <taxon>Lactobacillales</taxon>
        <taxon>Lactobacillaceae</taxon>
        <taxon>Limosilactobacillus</taxon>
    </lineage>
</organism>
<dbReference type="RefSeq" id="WP_057749816.1">
    <property type="nucleotide sequence ID" value="NZ_AZER01000014.1"/>
</dbReference>
<feature type="transmembrane region" description="Helical" evidence="1">
    <location>
        <begin position="6"/>
        <end position="28"/>
    </location>
</feature>
<evidence type="ECO:0000256" key="1">
    <source>
        <dbReference type="SAM" id="Phobius"/>
    </source>
</evidence>
<dbReference type="SUPFAM" id="SSF141868">
    <property type="entry name" value="EAL domain-like"/>
    <property type="match status" value="1"/>
</dbReference>
<dbReference type="Gene3D" id="3.20.20.450">
    <property type="entry name" value="EAL domain"/>
    <property type="match status" value="1"/>
</dbReference>
<dbReference type="Pfam" id="PF00563">
    <property type="entry name" value="EAL"/>
    <property type="match status" value="1"/>
</dbReference>
<dbReference type="PROSITE" id="PS50883">
    <property type="entry name" value="EAL"/>
    <property type="match status" value="1"/>
</dbReference>
<keyword evidence="4" id="KW-1185">Reference proteome</keyword>
<sequence length="264" mass="31427">MTDLTIFLWWIFVIFTLICILFCITAHFRYRNKKGIDQDHDFSSKYKYFGQPIYDQQHSLRGYELLLREFDPHQNKWQLPKDVVNFPLSKMVHTIRQIDPQITESIQVLALNMTVSQITDFRANYFFKWVLGVINKQQLSVELDAYDIRKANLLQQRRMLSVLKSLNHDHVKITIENVDSSKKTYQMLKKFLPFVDYFKFNIHSFKKSRNHWIDITLAQWQRLISKYHITSIVGKVEAQEQILLANQLNINLRQGYALGRPGKV</sequence>
<dbReference type="PATRIC" id="fig|1423746.3.peg.561"/>
<accession>A0A0R1PFK9</accession>
<dbReference type="InterPro" id="IPR001633">
    <property type="entry name" value="EAL_dom"/>
</dbReference>
<keyword evidence="1" id="KW-0812">Transmembrane</keyword>
<evidence type="ECO:0000313" key="4">
    <source>
        <dbReference type="Proteomes" id="UP000051445"/>
    </source>
</evidence>